<proteinExistence type="predicted"/>
<evidence type="ECO:0000313" key="5">
    <source>
        <dbReference type="Proteomes" id="UP000078560"/>
    </source>
</evidence>
<dbReference type="EMBL" id="FLQV01000727">
    <property type="protein sequence ID" value="SBS97589.1"/>
    <property type="molecule type" value="Genomic_DNA"/>
</dbReference>
<name>A0A1A8X0A9_PLAOA</name>
<reference evidence="4 5" key="2">
    <citation type="submission" date="2016-05" db="EMBL/GenBank/DDBJ databases">
        <authorList>
            <person name="Naeem Raeece"/>
        </authorList>
    </citation>
    <scope>NUCLEOTIDE SEQUENCE [LARGE SCALE GENOMIC DNA]</scope>
</reference>
<dbReference type="SUPFAM" id="SSF143456">
    <property type="entry name" value="VC0467-like"/>
    <property type="match status" value="2"/>
</dbReference>
<dbReference type="AlphaFoldDB" id="A0A1A8X0A9"/>
<organism evidence="3 4">
    <name type="scientific">Plasmodium ovale curtisi</name>
    <dbReference type="NCBI Taxonomy" id="864141"/>
    <lineage>
        <taxon>Eukaryota</taxon>
        <taxon>Sar</taxon>
        <taxon>Alveolata</taxon>
        <taxon>Apicomplexa</taxon>
        <taxon>Aconoidasida</taxon>
        <taxon>Haemosporida</taxon>
        <taxon>Plasmodiidae</taxon>
        <taxon>Plasmodium</taxon>
        <taxon>Plasmodium (Plasmodium)</taxon>
    </lineage>
</organism>
<dbReference type="PANTHER" id="PTHR31984:SF17">
    <property type="entry name" value="TRANSCRIPTIONAL REGULATOR"/>
    <property type="match status" value="1"/>
</dbReference>
<feature type="compositionally biased region" description="Polar residues" evidence="1">
    <location>
        <begin position="751"/>
        <end position="760"/>
    </location>
</feature>
<accession>A0A1A8X0A9</accession>
<feature type="compositionally biased region" description="Low complexity" evidence="1">
    <location>
        <begin position="536"/>
        <end position="547"/>
    </location>
</feature>
<dbReference type="InterPro" id="IPR003774">
    <property type="entry name" value="AlgH-like"/>
</dbReference>
<sequence>MYSRKKHQYYRSFTRAKSAKNREAAQNSSIRQSIAKAATYNISCVIFVHTRAPTLVIPARTATRTAIRIAVNVRLLQFPPSETHVKSVGSMIPKEKKKVLRSLARTVGKLSNFFDEHQIWKCFISNIYRYENEKSEKYNDFLTTFLNSNVHYCPLKANKKKLRSELIRYMRRNLNEDDVFNVGFTAVRHLGRIKNAVLTAVPGEGSKSDILSDNKKTVRGTPANGPGSIRSVWCSEEERLLFRNNLRILNLGLWNDREEGVNEEEGEKKKKRPSALKKNINRRCGKMDMVDAVEGGCAKEEVITETSAPLNCNVGKEVEARVEVEADAEEVETTGGTAHGISLGTTPPSCGNEPIYEHNNQTKKNKKNFILKKGNYKNEIKKGVILIAHPLTSSPLWNKSVILITQKDKNNLVCGLILNKHPLYNNTMGLPNDKEIAKILNKLYLKKKRFLNDVADGIITDQRKCIHTKGEKTIQTETGIPDIKMIGTREEEYDKMITKGGEESVNMTNDKGENRETALEKKHEMDIRRESNCVKNRSSNSDNSTTTQGESNEDFPTLKDLQEMFLRIQFRSSSKHYMNKRIKRKNNLFIMMDEHLLDIITHYIIKLNKVPLYLRFLPSYNIGSMTDIKNEMKKLQFLNEFYKIYFEKYNKWKVVIINNRIHIFDKNKSKKKVEKITTKVVVKNEEGIEKKELSEEEIARIHRKIQNFKETNRLIEDDEEGEEGHYDQENGETCQRHRRRGKSGAALRGTVRQQGYNDGQEQSHEEDENNTDAEEEEDENNNDDEEEEDENNDDDEEEEEEEEEEGLDEEEEGLDEEEEGLDEEEEDLDNAGVENAEGNLDKMTSERATVALPSGRKDAMIGIRSDVVVKEKLVRRRKRGKSVKGDPSTKAVTSAKKVGINTVHKNYFVGNPVHLFWLGGPLPGLTILHNIRRISKNIVINDFIYEGYNENVDTTSSCNQDVKDSMGYMVEEGTLTCADIGKVLVGSSENTNPSKNELMCQSSNIVEVGGSTCGNVDSEGCINRMEGKKLIKRFIGKTTWDMNQLMDELKNDYWIAINCENRDLLSNIIFNSGNDFLNDTHGECTTGVSAYKGEHLWEKILSSLSTDYEAISKIPQHVIDTVLKDFRGTDGE</sequence>
<dbReference type="Proteomes" id="UP000078546">
    <property type="component" value="Unassembled WGS sequence"/>
</dbReference>
<gene>
    <name evidence="3" type="ORF">POVCU1_039370</name>
    <name evidence="2" type="ORF">POVCU2_0042650</name>
</gene>
<evidence type="ECO:0000313" key="4">
    <source>
        <dbReference type="Proteomes" id="UP000078546"/>
    </source>
</evidence>
<evidence type="ECO:0000256" key="1">
    <source>
        <dbReference type="SAM" id="MobiDB-lite"/>
    </source>
</evidence>
<dbReference type="PANTHER" id="PTHR31984">
    <property type="entry name" value="TRANSPORTER, PUTATIVE (DUF179)-RELATED"/>
    <property type="match status" value="1"/>
</dbReference>
<feature type="compositionally biased region" description="Acidic residues" evidence="1">
    <location>
        <begin position="764"/>
        <end position="829"/>
    </location>
</feature>
<dbReference type="Proteomes" id="UP000078560">
    <property type="component" value="Unassembled WGS sequence"/>
</dbReference>
<protein>
    <submittedName>
        <fullName evidence="3">Uncharacterized protein</fullName>
    </submittedName>
</protein>
<dbReference type="EMBL" id="FLQU01000575">
    <property type="protein sequence ID" value="SBS87432.1"/>
    <property type="molecule type" value="Genomic_DNA"/>
</dbReference>
<reference evidence="3" key="1">
    <citation type="submission" date="2016-05" db="EMBL/GenBank/DDBJ databases">
        <authorList>
            <person name="Lavstsen T."/>
            <person name="Jespersen J.S."/>
        </authorList>
    </citation>
    <scope>NUCLEOTIDE SEQUENCE [LARGE SCALE GENOMIC DNA]</scope>
</reference>
<feature type="region of interest" description="Disordered" evidence="1">
    <location>
        <begin position="717"/>
        <end position="846"/>
    </location>
</feature>
<evidence type="ECO:0000313" key="2">
    <source>
        <dbReference type="EMBL" id="SBS87432.1"/>
    </source>
</evidence>
<feature type="region of interest" description="Disordered" evidence="1">
    <location>
        <begin position="503"/>
        <end position="554"/>
    </location>
</feature>
<feature type="region of interest" description="Disordered" evidence="1">
    <location>
        <begin position="330"/>
        <end position="349"/>
    </location>
</feature>
<evidence type="ECO:0000313" key="3">
    <source>
        <dbReference type="EMBL" id="SBS97589.1"/>
    </source>
</evidence>
<dbReference type="Gene3D" id="3.40.1740.10">
    <property type="entry name" value="VC0467-like"/>
    <property type="match status" value="2"/>
</dbReference>
<feature type="compositionally biased region" description="Basic and acidic residues" evidence="1">
    <location>
        <begin position="510"/>
        <end position="532"/>
    </location>
</feature>